<dbReference type="EMBL" id="AFCO01002126">
    <property type="protein sequence ID" value="EHC47024.1"/>
    <property type="molecule type" value="Genomic_DNA"/>
</dbReference>
<proteinExistence type="predicted"/>
<dbReference type="BioCyc" id="SENT913075:G120P-1707-MONOMER"/>
<dbReference type="Proteomes" id="UP000003532">
    <property type="component" value="Unassembled WGS sequence"/>
</dbReference>
<name>G5NMV5_SALET</name>
<dbReference type="AlphaFoldDB" id="G5NMV5"/>
<evidence type="ECO:0000313" key="1">
    <source>
        <dbReference type="EMBL" id="EHC47024.1"/>
    </source>
</evidence>
<accession>G5NMV5</accession>
<evidence type="ECO:0000313" key="2">
    <source>
        <dbReference type="Proteomes" id="UP000003532"/>
    </source>
</evidence>
<reference evidence="1 2" key="1">
    <citation type="journal article" date="2011" name="BMC Genomics">
        <title>Genome sequencing reveals diversification of virulence factor content and possible host adaptation in distinct subpopulations of Salmonella enterica.</title>
        <authorList>
            <person name="den Bakker H.C."/>
            <person name="Moreno Switt A.I."/>
            <person name="Govoni G."/>
            <person name="Cummings C.A."/>
            <person name="Ranieri M.L."/>
            <person name="Degoricija L."/>
            <person name="Hoelzer K."/>
            <person name="Rodriguez-Rivera L.D."/>
            <person name="Brown S."/>
            <person name="Bolchacova E."/>
            <person name="Furtado M.R."/>
            <person name="Wiedmann M."/>
        </authorList>
    </citation>
    <scope>NUCLEOTIDE SEQUENCE [LARGE SCALE GENOMIC DNA]</scope>
    <source>
        <strain evidence="1 2">R8-3668</strain>
    </source>
</reference>
<protein>
    <submittedName>
        <fullName evidence="1">Uncharacterized protein</fullName>
    </submittedName>
</protein>
<gene>
    <name evidence="1" type="ORF">LTSEINV_6487</name>
</gene>
<sequence>MECPDLETTFLDGSFRNAVILQSSVIGISGCVRAGKLQ</sequence>
<comment type="caution">
    <text evidence="1">The sequence shown here is derived from an EMBL/GenBank/DDBJ whole genome shotgun (WGS) entry which is preliminary data.</text>
</comment>
<organism evidence="1 2">
    <name type="scientific">Salmonella enterica subsp. enterica serovar Inverness str. R8-3668</name>
    <dbReference type="NCBI Taxonomy" id="913075"/>
    <lineage>
        <taxon>Bacteria</taxon>
        <taxon>Pseudomonadati</taxon>
        <taxon>Pseudomonadota</taxon>
        <taxon>Gammaproteobacteria</taxon>
        <taxon>Enterobacterales</taxon>
        <taxon>Enterobacteriaceae</taxon>
        <taxon>Salmonella</taxon>
    </lineage>
</organism>
<dbReference type="PATRIC" id="fig|913075.3.peg.5190"/>